<organism evidence="2 3">
    <name type="scientific">Protopolystoma xenopodis</name>
    <dbReference type="NCBI Taxonomy" id="117903"/>
    <lineage>
        <taxon>Eukaryota</taxon>
        <taxon>Metazoa</taxon>
        <taxon>Spiralia</taxon>
        <taxon>Lophotrochozoa</taxon>
        <taxon>Platyhelminthes</taxon>
        <taxon>Monogenea</taxon>
        <taxon>Polyopisthocotylea</taxon>
        <taxon>Polystomatidea</taxon>
        <taxon>Polystomatidae</taxon>
        <taxon>Protopolystoma</taxon>
    </lineage>
</organism>
<accession>A0A3S5ABW1</accession>
<evidence type="ECO:0000313" key="2">
    <source>
        <dbReference type="EMBL" id="VEL19912.1"/>
    </source>
</evidence>
<proteinExistence type="predicted"/>
<gene>
    <name evidence="2" type="ORF">PXEA_LOCUS13352</name>
</gene>
<dbReference type="AlphaFoldDB" id="A0A3S5ABW1"/>
<reference evidence="2" key="1">
    <citation type="submission" date="2018-11" db="EMBL/GenBank/DDBJ databases">
        <authorList>
            <consortium name="Pathogen Informatics"/>
        </authorList>
    </citation>
    <scope>NUCLEOTIDE SEQUENCE</scope>
</reference>
<evidence type="ECO:0000256" key="1">
    <source>
        <dbReference type="SAM" id="MobiDB-lite"/>
    </source>
</evidence>
<comment type="caution">
    <text evidence="2">The sequence shown here is derived from an EMBL/GenBank/DDBJ whole genome shotgun (WGS) entry which is preliminary data.</text>
</comment>
<feature type="compositionally biased region" description="Basic and acidic residues" evidence="1">
    <location>
        <begin position="1"/>
        <end position="17"/>
    </location>
</feature>
<dbReference type="Proteomes" id="UP000784294">
    <property type="component" value="Unassembled WGS sequence"/>
</dbReference>
<feature type="compositionally biased region" description="Basic residues" evidence="1">
    <location>
        <begin position="19"/>
        <end position="29"/>
    </location>
</feature>
<keyword evidence="3" id="KW-1185">Reference proteome</keyword>
<protein>
    <submittedName>
        <fullName evidence="2">Uncharacterized protein</fullName>
    </submittedName>
</protein>
<evidence type="ECO:0000313" key="3">
    <source>
        <dbReference type="Proteomes" id="UP000784294"/>
    </source>
</evidence>
<feature type="region of interest" description="Disordered" evidence="1">
    <location>
        <begin position="1"/>
        <end position="40"/>
    </location>
</feature>
<sequence length="129" mass="14806">MTPSSDDVHHLMDESSARLHPKRGRKSRGLRQPERRIKAKRLQYNAIQPSSCGDMDQRISSSCAFIRNESSPNNRRYLLTLPMQSPSSHVETFELFGRRLENQEAPYQVETTFVFASTRVGPASRLHSF</sequence>
<dbReference type="EMBL" id="CAAALY010043853">
    <property type="protein sequence ID" value="VEL19912.1"/>
    <property type="molecule type" value="Genomic_DNA"/>
</dbReference>
<name>A0A3S5ABW1_9PLAT</name>